<dbReference type="OrthoDB" id="697229at2"/>
<feature type="domain" description="RagB/SusD" evidence="6">
    <location>
        <begin position="361"/>
        <end position="490"/>
    </location>
</feature>
<keyword evidence="5" id="KW-0998">Cell outer membrane</keyword>
<evidence type="ECO:0000259" key="7">
    <source>
        <dbReference type="Pfam" id="PF14322"/>
    </source>
</evidence>
<gene>
    <name evidence="8" type="ORF">SAMN04488101_11820</name>
</gene>
<accession>A0A1W2EZW5</accession>
<dbReference type="AlphaFoldDB" id="A0A1W2EZW5"/>
<dbReference type="GO" id="GO:0009279">
    <property type="term" value="C:cell outer membrane"/>
    <property type="evidence" value="ECO:0007669"/>
    <property type="project" value="UniProtKB-SubCell"/>
</dbReference>
<comment type="subcellular location">
    <subcellularLocation>
        <location evidence="1">Cell outer membrane</location>
    </subcellularLocation>
</comment>
<dbReference type="EMBL" id="FWYB01000018">
    <property type="protein sequence ID" value="SMD15122.1"/>
    <property type="molecule type" value="Genomic_DNA"/>
</dbReference>
<dbReference type="PROSITE" id="PS51257">
    <property type="entry name" value="PROKAR_LIPOPROTEIN"/>
    <property type="match status" value="1"/>
</dbReference>
<name>A0A1W2EZW5_9SPHI</name>
<evidence type="ECO:0000256" key="2">
    <source>
        <dbReference type="ARBA" id="ARBA00006275"/>
    </source>
</evidence>
<dbReference type="SUPFAM" id="SSF48452">
    <property type="entry name" value="TPR-like"/>
    <property type="match status" value="1"/>
</dbReference>
<dbReference type="Gene3D" id="1.25.40.390">
    <property type="match status" value="2"/>
</dbReference>
<comment type="similarity">
    <text evidence="2">Belongs to the SusD family.</text>
</comment>
<keyword evidence="4" id="KW-0472">Membrane</keyword>
<dbReference type="InterPro" id="IPR033985">
    <property type="entry name" value="SusD-like_N"/>
</dbReference>
<evidence type="ECO:0000256" key="4">
    <source>
        <dbReference type="ARBA" id="ARBA00023136"/>
    </source>
</evidence>
<keyword evidence="3" id="KW-0732">Signal</keyword>
<keyword evidence="9" id="KW-1185">Reference proteome</keyword>
<evidence type="ECO:0000313" key="8">
    <source>
        <dbReference type="EMBL" id="SMD15122.1"/>
    </source>
</evidence>
<dbReference type="STRING" id="475255.SAMN04488101_11820"/>
<feature type="domain" description="SusD-like N-terminal" evidence="7">
    <location>
        <begin position="111"/>
        <end position="230"/>
    </location>
</feature>
<evidence type="ECO:0000259" key="6">
    <source>
        <dbReference type="Pfam" id="PF07980"/>
    </source>
</evidence>
<dbReference type="InterPro" id="IPR012944">
    <property type="entry name" value="SusD_RagB_dom"/>
</dbReference>
<dbReference type="InterPro" id="IPR011990">
    <property type="entry name" value="TPR-like_helical_dom_sf"/>
</dbReference>
<dbReference type="Pfam" id="PF14322">
    <property type="entry name" value="SusD-like_3"/>
    <property type="match status" value="1"/>
</dbReference>
<organism evidence="8 9">
    <name type="scientific">Pedobacter nyackensis</name>
    <dbReference type="NCBI Taxonomy" id="475255"/>
    <lineage>
        <taxon>Bacteria</taxon>
        <taxon>Pseudomonadati</taxon>
        <taxon>Bacteroidota</taxon>
        <taxon>Sphingobacteriia</taxon>
        <taxon>Sphingobacteriales</taxon>
        <taxon>Sphingobacteriaceae</taxon>
        <taxon>Pedobacter</taxon>
    </lineage>
</organism>
<evidence type="ECO:0000256" key="5">
    <source>
        <dbReference type="ARBA" id="ARBA00023237"/>
    </source>
</evidence>
<evidence type="ECO:0000313" key="9">
    <source>
        <dbReference type="Proteomes" id="UP000192678"/>
    </source>
</evidence>
<evidence type="ECO:0000256" key="3">
    <source>
        <dbReference type="ARBA" id="ARBA00022729"/>
    </source>
</evidence>
<evidence type="ECO:0000256" key="1">
    <source>
        <dbReference type="ARBA" id="ARBA00004442"/>
    </source>
</evidence>
<dbReference type="RefSeq" id="WP_084291761.1">
    <property type="nucleotide sequence ID" value="NZ_FWYB01000018.1"/>
</dbReference>
<reference evidence="8 9" key="1">
    <citation type="submission" date="2017-04" db="EMBL/GenBank/DDBJ databases">
        <authorList>
            <person name="Afonso C.L."/>
            <person name="Miller P.J."/>
            <person name="Scott M.A."/>
            <person name="Spackman E."/>
            <person name="Goraichik I."/>
            <person name="Dimitrov K.M."/>
            <person name="Suarez D.L."/>
            <person name="Swayne D.E."/>
        </authorList>
    </citation>
    <scope>NUCLEOTIDE SEQUENCE [LARGE SCALE GENOMIC DNA]</scope>
    <source>
        <strain evidence="8 9">DSM 19625</strain>
    </source>
</reference>
<sequence>MLYNKNIITIASLAILTIGLGSCGKDFLEVVPKGVAIATKTSDYELLLNDPNLTTLGRASQIVMSDELAGFAPLYSVGSGVASVTDQKAFEYQDDIYLPTENVSELGQLEKQLYSYNKVINEIMDSKEGNNAQKKALRAEALAGRAWVHFMLVNYYGKPYNAATAASDPGIPLVKVADVTQTTFTRSSVQAGYDLIIADLTEAIPDLPVQIISRNRMSKSAGEAILGKVYVNMQQFDKALPLFTSSISNLSNASIPVGLHDFNGIFSTGGAFYPINPITGPNRFAMATDKEVLYLKNFLNFYSYIYSAIPVTPQTAALYVKEDLRLNFFNTAPFPPTGAIYPLKMMRCYGRYNNMGINVPDLYMLKAECESRAGDLTNAVKDLVTFRKTRMQKDVPTAADVPVSIASDKVALTKYILEERIREYATAGERWWDMRRLSVDDTYKSTVGMVHHVYDAAGNIVKSYPLKAERLTFRFPQYIMNANPELKQNP</sequence>
<proteinExistence type="inferred from homology"/>
<protein>
    <submittedName>
        <fullName evidence="8">SusD family protein</fullName>
    </submittedName>
</protein>
<dbReference type="Pfam" id="PF07980">
    <property type="entry name" value="SusD_RagB"/>
    <property type="match status" value="1"/>
</dbReference>
<dbReference type="Proteomes" id="UP000192678">
    <property type="component" value="Unassembled WGS sequence"/>
</dbReference>